<dbReference type="EMBL" id="CAAALY010003472">
    <property type="protein sequence ID" value="VEL08234.1"/>
    <property type="molecule type" value="Genomic_DNA"/>
</dbReference>
<gene>
    <name evidence="2" type="ORF">PXEA_LOCUS1674</name>
</gene>
<organism evidence="2 3">
    <name type="scientific">Protopolystoma xenopodis</name>
    <dbReference type="NCBI Taxonomy" id="117903"/>
    <lineage>
        <taxon>Eukaryota</taxon>
        <taxon>Metazoa</taxon>
        <taxon>Spiralia</taxon>
        <taxon>Lophotrochozoa</taxon>
        <taxon>Platyhelminthes</taxon>
        <taxon>Monogenea</taxon>
        <taxon>Polyopisthocotylea</taxon>
        <taxon>Polystomatidea</taxon>
        <taxon>Polystomatidae</taxon>
        <taxon>Protopolystoma</taxon>
    </lineage>
</organism>
<keyword evidence="3" id="KW-1185">Reference proteome</keyword>
<reference evidence="2" key="1">
    <citation type="submission" date="2018-11" db="EMBL/GenBank/DDBJ databases">
        <authorList>
            <consortium name="Pathogen Informatics"/>
        </authorList>
    </citation>
    <scope>NUCLEOTIDE SEQUENCE</scope>
</reference>
<evidence type="ECO:0000256" key="1">
    <source>
        <dbReference type="SAM" id="MobiDB-lite"/>
    </source>
</evidence>
<protein>
    <submittedName>
        <fullName evidence="2">Uncharacterized protein</fullName>
    </submittedName>
</protein>
<name>A0A448WC91_9PLAT</name>
<sequence length="282" mass="30893">MPGLCSAGLYNSTFPQPESNTGFPEHSSPIASPASPNRGRFANQLSILSVLQNRQTQPASQDVLKALGWHKSTEYKSSPLLPDSASPLNTDCQIEMIENQGASEIQTRGREVEESESLSVIVKDDDSRGSADAEVSELRPTSYPSKLRRSRTQQLVVPKGENTVSSCNESLNLGILVKGEDDTSGRISICSKNSNRSIETKRFSHPSFYEDRMRCYDTSPKSETIIRSARRSRSATPDGRLSFERSNLNCQKYLASRDTVNDNWHSSGLGAQMKSSIGGPAS</sequence>
<feature type="compositionally biased region" description="Polar residues" evidence="1">
    <location>
        <begin position="9"/>
        <end position="22"/>
    </location>
</feature>
<feature type="region of interest" description="Disordered" evidence="1">
    <location>
        <begin position="101"/>
        <end position="153"/>
    </location>
</feature>
<dbReference type="AlphaFoldDB" id="A0A448WC91"/>
<dbReference type="Proteomes" id="UP000784294">
    <property type="component" value="Unassembled WGS sequence"/>
</dbReference>
<evidence type="ECO:0000313" key="2">
    <source>
        <dbReference type="EMBL" id="VEL08234.1"/>
    </source>
</evidence>
<proteinExistence type="predicted"/>
<accession>A0A448WC91</accession>
<feature type="compositionally biased region" description="Basic and acidic residues" evidence="1">
    <location>
        <begin position="122"/>
        <end position="131"/>
    </location>
</feature>
<feature type="region of interest" description="Disordered" evidence="1">
    <location>
        <begin position="1"/>
        <end position="38"/>
    </location>
</feature>
<comment type="caution">
    <text evidence="2">The sequence shown here is derived from an EMBL/GenBank/DDBJ whole genome shotgun (WGS) entry which is preliminary data.</text>
</comment>
<evidence type="ECO:0000313" key="3">
    <source>
        <dbReference type="Proteomes" id="UP000784294"/>
    </source>
</evidence>